<evidence type="ECO:0000313" key="2">
    <source>
        <dbReference type="EMBL" id="KAG0503684.1"/>
    </source>
</evidence>
<dbReference type="Pfam" id="PF08615">
    <property type="entry name" value="RNase_H2_suC"/>
    <property type="match status" value="1"/>
</dbReference>
<evidence type="ECO:0000313" key="3">
    <source>
        <dbReference type="Proteomes" id="UP000636800"/>
    </source>
</evidence>
<reference evidence="3 4" key="1">
    <citation type="journal article" date="2020" name="Nat. Food">
        <title>A phased Vanilla planifolia genome enables genetic improvement of flavour and production.</title>
        <authorList>
            <person name="Hasing T."/>
            <person name="Tang H."/>
            <person name="Brym M."/>
            <person name="Khazi F."/>
            <person name="Huang T."/>
            <person name="Chambers A.H."/>
        </authorList>
    </citation>
    <scope>NUCLEOTIDE SEQUENCE [LARGE SCALE GENOMIC DNA]</scope>
    <source>
        <tissue evidence="1">Leaf</tissue>
    </source>
</reference>
<name>A0A835VJN5_VANPL</name>
<gene>
    <name evidence="2" type="ORF">HPP92_003756</name>
    <name evidence="1" type="ORF">HPP92_004186</name>
</gene>
<sequence>MEASMESSDGVDGGTMGKIDLWHGDPSVVDLTNRVHLLPCVVKHDGPCPISHYFKPRKSDLVCDGLAVEEAFFRGRKLQGVTVSIPEGYRGYVLAKKKLTGGSDMEANSWVSNAEFQNITYWNHDGLPSKQDPLTRCFQWFAVADALHEPITKEELAFASAAQDN</sequence>
<protein>
    <submittedName>
        <fullName evidence="1">Uncharacterized protein</fullName>
    </submittedName>
</protein>
<dbReference type="InterPro" id="IPR013924">
    <property type="entry name" value="RNase_H2_suC"/>
</dbReference>
<dbReference type="PANTHER" id="PTHR47204">
    <property type="entry name" value="OS02G0168900 PROTEIN"/>
    <property type="match status" value="1"/>
</dbReference>
<dbReference type="Proteomes" id="UP000636800">
    <property type="component" value="Chromosome 1"/>
</dbReference>
<keyword evidence="3" id="KW-1185">Reference proteome</keyword>
<accession>A0A835VJN5</accession>
<dbReference type="GO" id="GO:0032299">
    <property type="term" value="C:ribonuclease H2 complex"/>
    <property type="evidence" value="ECO:0007669"/>
    <property type="project" value="InterPro"/>
</dbReference>
<dbReference type="CDD" id="cd09271">
    <property type="entry name" value="RNase_H2-C"/>
    <property type="match status" value="1"/>
</dbReference>
<evidence type="ECO:0000313" key="4">
    <source>
        <dbReference type="Proteomes" id="UP000639772"/>
    </source>
</evidence>
<dbReference type="Proteomes" id="UP000639772">
    <property type="component" value="Chromosome 1"/>
</dbReference>
<dbReference type="OrthoDB" id="6222486at2759"/>
<organism evidence="1 3">
    <name type="scientific">Vanilla planifolia</name>
    <name type="common">Vanilla</name>
    <dbReference type="NCBI Taxonomy" id="51239"/>
    <lineage>
        <taxon>Eukaryota</taxon>
        <taxon>Viridiplantae</taxon>
        <taxon>Streptophyta</taxon>
        <taxon>Embryophyta</taxon>
        <taxon>Tracheophyta</taxon>
        <taxon>Spermatophyta</taxon>
        <taxon>Magnoliopsida</taxon>
        <taxon>Liliopsida</taxon>
        <taxon>Asparagales</taxon>
        <taxon>Orchidaceae</taxon>
        <taxon>Vanilloideae</taxon>
        <taxon>Vanilleae</taxon>
        <taxon>Vanilla</taxon>
    </lineage>
</organism>
<proteinExistence type="predicted"/>
<dbReference type="GO" id="GO:0006401">
    <property type="term" value="P:RNA catabolic process"/>
    <property type="evidence" value="ECO:0007669"/>
    <property type="project" value="InterPro"/>
</dbReference>
<dbReference type="EMBL" id="JADCNL010000001">
    <property type="protein sequence ID" value="KAG0499495.1"/>
    <property type="molecule type" value="Genomic_DNA"/>
</dbReference>
<dbReference type="PANTHER" id="PTHR47204:SF1">
    <property type="entry name" value="RIBONUCLEASE H2 SUBUNIT C"/>
    <property type="match status" value="1"/>
</dbReference>
<comment type="caution">
    <text evidence="1">The sequence shown here is derived from an EMBL/GenBank/DDBJ whole genome shotgun (WGS) entry which is preliminary data.</text>
</comment>
<dbReference type="EMBL" id="JADCNM010000001">
    <property type="protein sequence ID" value="KAG0503684.1"/>
    <property type="molecule type" value="Genomic_DNA"/>
</dbReference>
<dbReference type="AlphaFoldDB" id="A0A835VJN5"/>
<evidence type="ECO:0000313" key="1">
    <source>
        <dbReference type="EMBL" id="KAG0499495.1"/>
    </source>
</evidence>
<dbReference type="Gene3D" id="2.40.128.680">
    <property type="match status" value="1"/>
</dbReference>